<evidence type="ECO:0000313" key="2">
    <source>
        <dbReference type="Proteomes" id="UP000050360"/>
    </source>
</evidence>
<dbReference type="Proteomes" id="UP000050360">
    <property type="component" value="Unassembled WGS sequence"/>
</dbReference>
<dbReference type="EMBL" id="LKCM01000279">
    <property type="protein sequence ID" value="KPQ41993.1"/>
    <property type="molecule type" value="Genomic_DNA"/>
</dbReference>
<comment type="caution">
    <text evidence="1">The sequence shown here is derived from an EMBL/GenBank/DDBJ whole genome shotgun (WGS) entry which is preliminary data.</text>
</comment>
<sequence>MLYERTVLSKKSEELITKELAALREEDRMTNRGVKG</sequence>
<organism evidence="1 2">
    <name type="scientific">Candidatus Methanoperedens nitratireducens</name>
    <dbReference type="NCBI Taxonomy" id="1392998"/>
    <lineage>
        <taxon>Archaea</taxon>
        <taxon>Methanobacteriati</taxon>
        <taxon>Methanobacteriota</taxon>
        <taxon>Stenosarchaea group</taxon>
        <taxon>Methanomicrobia</taxon>
        <taxon>Methanosarcinales</taxon>
        <taxon>ANME-2 cluster</taxon>
        <taxon>Candidatus Methanoperedentaceae</taxon>
        <taxon>Candidatus Methanoperedens</taxon>
    </lineage>
</organism>
<evidence type="ECO:0000313" key="1">
    <source>
        <dbReference type="EMBL" id="KPQ41993.1"/>
    </source>
</evidence>
<reference evidence="1 2" key="1">
    <citation type="submission" date="2015-09" db="EMBL/GenBank/DDBJ databases">
        <title>A metagenomics-based metabolic model of nitrate-dependent anaerobic oxidation of methane by Methanoperedens-like archaea.</title>
        <authorList>
            <person name="Arshad A."/>
            <person name="Speth D.R."/>
            <person name="De Graaf R.M."/>
            <person name="Op Den Camp H.J."/>
            <person name="Jetten M.S."/>
            <person name="Welte C.U."/>
        </authorList>
    </citation>
    <scope>NUCLEOTIDE SEQUENCE [LARGE SCALE GENOMIC DNA]</scope>
</reference>
<protein>
    <submittedName>
        <fullName evidence="1">Uncharacterized protein</fullName>
    </submittedName>
</protein>
<proteinExistence type="predicted"/>
<gene>
    <name evidence="1" type="ORF">MPEBLZ_03452</name>
</gene>
<name>A0A0P8CH21_9EURY</name>
<accession>A0A0P8CH21</accession>
<dbReference type="AlphaFoldDB" id="A0A0P8CH21"/>